<dbReference type="GO" id="GO:0051539">
    <property type="term" value="F:4 iron, 4 sulfur cluster binding"/>
    <property type="evidence" value="ECO:0007669"/>
    <property type="project" value="UniProtKB-KW"/>
</dbReference>
<evidence type="ECO:0000259" key="10">
    <source>
        <dbReference type="Pfam" id="PF05681"/>
    </source>
</evidence>
<dbReference type="RefSeq" id="WP_015711790.1">
    <property type="nucleotide sequence ID" value="NC_015577.1"/>
</dbReference>
<feature type="domain" description="Fe-S hydro-lyase tartrate dehydratase alpha-type catalytic" evidence="10">
    <location>
        <begin position="44"/>
        <end position="332"/>
    </location>
</feature>
<keyword evidence="6" id="KW-0479">Metal-binding</keyword>
<evidence type="ECO:0000256" key="2">
    <source>
        <dbReference type="ARBA" id="ARBA00004859"/>
    </source>
</evidence>
<evidence type="ECO:0000256" key="3">
    <source>
        <dbReference type="ARBA" id="ARBA00008876"/>
    </source>
</evidence>
<dbReference type="InterPro" id="IPR004646">
    <property type="entry name" value="Fe-S_hydro-lyase_TtdA-typ_cat"/>
</dbReference>
<dbReference type="EMBL" id="CP001841">
    <property type="protein sequence ID" value="AEF83141.1"/>
    <property type="molecule type" value="Genomic_DNA"/>
</dbReference>
<feature type="domain" description="Fe-S hydro-lyase tartrate dehydratase beta-type catalytic" evidence="11">
    <location>
        <begin position="369"/>
        <end position="548"/>
    </location>
</feature>
<comment type="catalytic activity">
    <reaction evidence="1">
        <text>(S)-malate = fumarate + H2O</text>
        <dbReference type="Rhea" id="RHEA:12460"/>
        <dbReference type="ChEBI" id="CHEBI:15377"/>
        <dbReference type="ChEBI" id="CHEBI:15589"/>
        <dbReference type="ChEBI" id="CHEBI:29806"/>
        <dbReference type="EC" id="4.2.1.2"/>
    </reaction>
</comment>
<evidence type="ECO:0000256" key="5">
    <source>
        <dbReference type="ARBA" id="ARBA00022532"/>
    </source>
</evidence>
<keyword evidence="7" id="KW-0408">Iron</keyword>
<evidence type="ECO:0000256" key="8">
    <source>
        <dbReference type="ARBA" id="ARBA00023014"/>
    </source>
</evidence>
<dbReference type="Pfam" id="PF05681">
    <property type="entry name" value="Fumerase"/>
    <property type="match status" value="1"/>
</dbReference>
<keyword evidence="5" id="KW-0816">Tricarboxylic acid cycle</keyword>
<dbReference type="InParanoid" id="F5YEZ1"/>
<dbReference type="SUPFAM" id="SSF117457">
    <property type="entry name" value="FumA C-terminal domain-like"/>
    <property type="match status" value="1"/>
</dbReference>
<dbReference type="Proteomes" id="UP000009222">
    <property type="component" value="Chromosome"/>
</dbReference>
<dbReference type="GO" id="GO:0046872">
    <property type="term" value="F:metal ion binding"/>
    <property type="evidence" value="ECO:0007669"/>
    <property type="project" value="UniProtKB-KW"/>
</dbReference>
<keyword evidence="4" id="KW-0004">4Fe-4S</keyword>
<gene>
    <name evidence="12" type="ordered locus">TREAZ_0133</name>
</gene>
<dbReference type="KEGG" id="taz:TREAZ_0133"/>
<dbReference type="eggNOG" id="COG1838">
    <property type="taxonomic scope" value="Bacteria"/>
</dbReference>
<evidence type="ECO:0000313" key="13">
    <source>
        <dbReference type="Proteomes" id="UP000009222"/>
    </source>
</evidence>
<dbReference type="OrthoDB" id="9798978at2"/>
<dbReference type="EC" id="4.2.1.2" evidence="12"/>
<dbReference type="PANTHER" id="PTHR30389">
    <property type="entry name" value="FUMARATE HYDRATASE-RELATED"/>
    <property type="match status" value="1"/>
</dbReference>
<dbReference type="AlphaFoldDB" id="F5YEZ1"/>
<keyword evidence="8" id="KW-0411">Iron-sulfur</keyword>
<evidence type="ECO:0000259" key="11">
    <source>
        <dbReference type="Pfam" id="PF05683"/>
    </source>
</evidence>
<dbReference type="eggNOG" id="COG1951">
    <property type="taxonomic scope" value="Bacteria"/>
</dbReference>
<comment type="similarity">
    <text evidence="3">Belongs to the class-I fumarase family.</text>
</comment>
<dbReference type="PANTHER" id="PTHR30389:SF0">
    <property type="entry name" value="FUMARATE HYDRATASE CLASS I, AEROBIC"/>
    <property type="match status" value="1"/>
</dbReference>
<dbReference type="InterPro" id="IPR036660">
    <property type="entry name" value="Fe-S_hydroAse_TtdB_cat_sf"/>
</dbReference>
<reference evidence="13" key="1">
    <citation type="submission" date="2009-12" db="EMBL/GenBank/DDBJ databases">
        <title>Complete sequence of Treponema azotonutricium strain ZAS-9.</title>
        <authorList>
            <person name="Tetu S.G."/>
            <person name="Matson E."/>
            <person name="Ren Q."/>
            <person name="Seshadri R."/>
            <person name="Elbourne L."/>
            <person name="Hassan K.A."/>
            <person name="Durkin A."/>
            <person name="Radune D."/>
            <person name="Mohamoud Y."/>
            <person name="Shay R."/>
            <person name="Jin S."/>
            <person name="Zhang X."/>
            <person name="Lucey K."/>
            <person name="Ballor N.R."/>
            <person name="Ottesen E."/>
            <person name="Rosenthal R."/>
            <person name="Allen A."/>
            <person name="Leadbetter J.R."/>
            <person name="Paulsen I.T."/>
        </authorList>
    </citation>
    <scope>NUCLEOTIDE SEQUENCE [LARGE SCALE GENOMIC DNA]</scope>
    <source>
        <strain evidence="13">ATCC BAA-888 / DSM 13862 / ZAS-9</strain>
    </source>
</reference>
<evidence type="ECO:0000256" key="4">
    <source>
        <dbReference type="ARBA" id="ARBA00022485"/>
    </source>
</evidence>
<evidence type="ECO:0000313" key="12">
    <source>
        <dbReference type="EMBL" id="AEF83141.1"/>
    </source>
</evidence>
<proteinExistence type="inferred from homology"/>
<organism evidence="12 13">
    <name type="scientific">Leadbettera azotonutricia (strain ATCC BAA-888 / DSM 13862 / ZAS-9)</name>
    <name type="common">Treponema azotonutricium</name>
    <dbReference type="NCBI Taxonomy" id="545695"/>
    <lineage>
        <taxon>Bacteria</taxon>
        <taxon>Pseudomonadati</taxon>
        <taxon>Spirochaetota</taxon>
        <taxon>Spirochaetia</taxon>
        <taxon>Spirochaetales</taxon>
        <taxon>Breznakiellaceae</taxon>
        <taxon>Leadbettera</taxon>
    </lineage>
</organism>
<keyword evidence="13" id="KW-1185">Reference proteome</keyword>
<protein>
    <submittedName>
        <fullName evidence="12">Fumarate hydratase</fullName>
        <ecNumber evidence="12">4.2.1.2</ecNumber>
    </submittedName>
</protein>
<name>F5YEZ1_LEAAZ</name>
<dbReference type="STRING" id="545695.TREAZ_0133"/>
<dbReference type="Pfam" id="PF05683">
    <property type="entry name" value="Fumerase_C"/>
    <property type="match status" value="1"/>
</dbReference>
<dbReference type="Gene3D" id="3.20.130.10">
    <property type="entry name" value="Fe-S hydro-lyase, tartrate dehydratase beta-type, catalytic domain"/>
    <property type="match status" value="1"/>
</dbReference>
<dbReference type="InterPro" id="IPR051208">
    <property type="entry name" value="Class-I_Fumarase/Tartrate_DH"/>
</dbReference>
<dbReference type="GO" id="GO:0004333">
    <property type="term" value="F:fumarate hydratase activity"/>
    <property type="evidence" value="ECO:0007669"/>
    <property type="project" value="UniProtKB-EC"/>
</dbReference>
<keyword evidence="9 12" id="KW-0456">Lyase</keyword>
<evidence type="ECO:0000256" key="6">
    <source>
        <dbReference type="ARBA" id="ARBA00022723"/>
    </source>
</evidence>
<sequence length="548" mass="59697">MRGGFEPLVEEAFKQTSFELIDTEGERPRFIDGRLFIPPGLLSQAAEEGFRRLSFFFRESHLAMLAEQLALAENDKKPGNDGFVLNALLRNAVIAAKGELALCQDTGTAVIYGWKSENVFTGSGDDDAWLESGIGAAYKKNNLRLSQIGASSFLDEFNTGNNLPAQIQIHASGKNPVYRFLFIAKGGGSSNKTSLFSMTKSLLEEQAFEKFLEEKIKALGTAACPPYRLAVVVGGTSPEFNLEACKLASAEALDSAPYFEPGEDKEKSASLPWIRRDKQWEEKAMSIGRRTGLGAQFGGSSLLLDARVLRLPRHAASCPVSIGVSCAAHRNLYAYIDSEGLHLEKTVTDPAKFLKERGINLKTFDSNTAIIKRISVNKGIKEVCKELSNFNVGDKILLSGKLLMARDAAHLKWHNLLKEGKALPEYLYAYPVYYAGPAATPPGKVIGSLGPTTAGRMDPYGEEFMSRGCSLVTVAKGNRSAEWKKLCSSYGAFYLGTIGGAAALLSEENVTGNELLDYPELGMEAVRLITVKDLPVFIIIDNKGNSLY</sequence>
<accession>F5YEZ1</accession>
<reference evidence="12 13" key="2">
    <citation type="journal article" date="2011" name="ISME J.">
        <title>RNA-seq reveals cooperative metabolic interactions between two termite-gut spirochete species in co-culture.</title>
        <authorList>
            <person name="Rosenthal A.Z."/>
            <person name="Matson E.G."/>
            <person name="Eldar A."/>
            <person name="Leadbetter J.R."/>
        </authorList>
    </citation>
    <scope>NUCLEOTIDE SEQUENCE [LARGE SCALE GENOMIC DNA]</scope>
    <source>
        <strain evidence="13">ATCC BAA-888 / DSM 13862 / ZAS-9</strain>
    </source>
</reference>
<dbReference type="HOGENOM" id="CLU_026758_0_0_12"/>
<evidence type="ECO:0000256" key="9">
    <source>
        <dbReference type="ARBA" id="ARBA00023239"/>
    </source>
</evidence>
<dbReference type="GO" id="GO:0006099">
    <property type="term" value="P:tricarboxylic acid cycle"/>
    <property type="evidence" value="ECO:0007669"/>
    <property type="project" value="UniProtKB-KW"/>
</dbReference>
<comment type="pathway">
    <text evidence="2">Carbohydrate metabolism; tricarboxylic acid cycle; (S)-malate from fumarate: step 1/1.</text>
</comment>
<evidence type="ECO:0000256" key="1">
    <source>
        <dbReference type="ARBA" id="ARBA00000929"/>
    </source>
</evidence>
<dbReference type="InterPro" id="IPR004647">
    <property type="entry name" value="Fe-S_hydro-lyase_TtdB-typ_cat"/>
</dbReference>
<evidence type="ECO:0000256" key="7">
    <source>
        <dbReference type="ARBA" id="ARBA00023004"/>
    </source>
</evidence>
<dbReference type="NCBIfam" id="TIGR00723">
    <property type="entry name" value="ttdB_fumA_fumB"/>
    <property type="match status" value="1"/>
</dbReference>